<accession>A0A7K3M171</accession>
<evidence type="ECO:0008006" key="3">
    <source>
        <dbReference type="Google" id="ProtNLM"/>
    </source>
</evidence>
<dbReference type="Proteomes" id="UP000460435">
    <property type="component" value="Unassembled WGS sequence"/>
</dbReference>
<organism evidence="1 2">
    <name type="scientific">Phytoactinopolyspora mesophila</name>
    <dbReference type="NCBI Taxonomy" id="2650750"/>
    <lineage>
        <taxon>Bacteria</taxon>
        <taxon>Bacillati</taxon>
        <taxon>Actinomycetota</taxon>
        <taxon>Actinomycetes</taxon>
        <taxon>Jiangellales</taxon>
        <taxon>Jiangellaceae</taxon>
        <taxon>Phytoactinopolyspora</taxon>
    </lineage>
</organism>
<gene>
    <name evidence="1" type="ORF">F7O44_08175</name>
</gene>
<keyword evidence="2" id="KW-1185">Reference proteome</keyword>
<reference evidence="1 2" key="1">
    <citation type="submission" date="2019-11" db="EMBL/GenBank/DDBJ databases">
        <authorList>
            <person name="Li X.-J."/>
            <person name="Feng X.-M."/>
        </authorList>
    </citation>
    <scope>NUCLEOTIDE SEQUENCE [LARGE SCALE GENOMIC DNA]</scope>
    <source>
        <strain evidence="1 2">XMNu-373</strain>
    </source>
</reference>
<evidence type="ECO:0000313" key="2">
    <source>
        <dbReference type="Proteomes" id="UP000460435"/>
    </source>
</evidence>
<proteinExistence type="predicted"/>
<dbReference type="EMBL" id="WLZY01000002">
    <property type="protein sequence ID" value="NDL57043.1"/>
    <property type="molecule type" value="Genomic_DNA"/>
</dbReference>
<protein>
    <recommendedName>
        <fullName evidence="3">Amino acid transporter</fullName>
    </recommendedName>
</protein>
<dbReference type="Gene3D" id="3.30.460.40">
    <property type="match status" value="1"/>
</dbReference>
<name>A0A7K3M171_9ACTN</name>
<evidence type="ECO:0000313" key="1">
    <source>
        <dbReference type="EMBL" id="NDL57043.1"/>
    </source>
</evidence>
<dbReference type="AlphaFoldDB" id="A0A7K3M171"/>
<dbReference type="RefSeq" id="WP_162449728.1">
    <property type="nucleotide sequence ID" value="NZ_WLZY01000002.1"/>
</dbReference>
<comment type="caution">
    <text evidence="1">The sequence shown here is derived from an EMBL/GenBank/DDBJ whole genome shotgun (WGS) entry which is preliminary data.</text>
</comment>
<sequence>MGINDLSGAELVRLYGPWALRTPADVAELFAGYQGTWWVAGGWALWAFTGVERRHADIDPCVLRSELPVLSAHLVGRLDVWTATDGALQPLLPGEDVLPDGCDQVWTRRSALDPWEYDILLAPGTADTWVYRRDPTMTMPMADALWERDGVRYLQPEIQLLYKAAGMRSKDQADFEATLPLLDKERRSWLLEGLVTTLPGHPWIDRL</sequence>